<protein>
    <submittedName>
        <fullName evidence="2">Uncharacterized protein</fullName>
    </submittedName>
</protein>
<reference evidence="2" key="1">
    <citation type="submission" date="2022-11" db="EMBL/GenBank/DDBJ databases">
        <authorList>
            <person name="Petersen C."/>
        </authorList>
    </citation>
    <scope>NUCLEOTIDE SEQUENCE</scope>
    <source>
        <strain evidence="2">IBT 16849</strain>
    </source>
</reference>
<accession>A0A9W9MRJ9</accession>
<evidence type="ECO:0000256" key="1">
    <source>
        <dbReference type="SAM" id="MobiDB-lite"/>
    </source>
</evidence>
<dbReference type="Proteomes" id="UP001150879">
    <property type="component" value="Unassembled WGS sequence"/>
</dbReference>
<keyword evidence="3" id="KW-1185">Reference proteome</keyword>
<feature type="region of interest" description="Disordered" evidence="1">
    <location>
        <begin position="15"/>
        <end position="43"/>
    </location>
</feature>
<sequence>MCAIVDFGAMKEPRNPSIGINANDSTPRLDHHHRLKGVRGSESNRTRAYDIPRFEGNIAHLHIPFVGSDSGISINKRYDEAGIELKFQHSSIIFRPSENAGASSAIVSRWHDVTEQGRGNVFVFLENTYQAIVDYRVIPEAKGLARTTRISWLMETWAI</sequence>
<dbReference type="EMBL" id="JAPQKP010000002">
    <property type="protein sequence ID" value="KAJ5206100.1"/>
    <property type="molecule type" value="Genomic_DNA"/>
</dbReference>
<evidence type="ECO:0000313" key="2">
    <source>
        <dbReference type="EMBL" id="KAJ5206100.1"/>
    </source>
</evidence>
<dbReference type="AlphaFoldDB" id="A0A9W9MRJ9"/>
<gene>
    <name evidence="2" type="ORF">N7472_002548</name>
</gene>
<reference evidence="2" key="2">
    <citation type="journal article" date="2023" name="IMA Fungus">
        <title>Comparative genomic study of the Penicillium genus elucidates a diverse pangenome and 15 lateral gene transfer events.</title>
        <authorList>
            <person name="Petersen C."/>
            <person name="Sorensen T."/>
            <person name="Nielsen M.R."/>
            <person name="Sondergaard T.E."/>
            <person name="Sorensen J.L."/>
            <person name="Fitzpatrick D.A."/>
            <person name="Frisvad J.C."/>
            <person name="Nielsen K.L."/>
        </authorList>
    </citation>
    <scope>NUCLEOTIDE SEQUENCE</scope>
    <source>
        <strain evidence="2">IBT 16849</strain>
    </source>
</reference>
<comment type="caution">
    <text evidence="2">The sequence shown here is derived from an EMBL/GenBank/DDBJ whole genome shotgun (WGS) entry which is preliminary data.</text>
</comment>
<name>A0A9W9MRJ9_9EURO</name>
<proteinExistence type="predicted"/>
<dbReference type="OrthoDB" id="4726568at2759"/>
<evidence type="ECO:0000313" key="3">
    <source>
        <dbReference type="Proteomes" id="UP001150879"/>
    </source>
</evidence>
<organism evidence="2 3">
    <name type="scientific">Penicillium cf. griseofulvum</name>
    <dbReference type="NCBI Taxonomy" id="2972120"/>
    <lineage>
        <taxon>Eukaryota</taxon>
        <taxon>Fungi</taxon>
        <taxon>Dikarya</taxon>
        <taxon>Ascomycota</taxon>
        <taxon>Pezizomycotina</taxon>
        <taxon>Eurotiomycetes</taxon>
        <taxon>Eurotiomycetidae</taxon>
        <taxon>Eurotiales</taxon>
        <taxon>Aspergillaceae</taxon>
        <taxon>Penicillium</taxon>
    </lineage>
</organism>